<dbReference type="NCBIfam" id="TIGR02937">
    <property type="entry name" value="sigma70-ECF"/>
    <property type="match status" value="1"/>
</dbReference>
<dbReference type="RefSeq" id="WP_379661495.1">
    <property type="nucleotide sequence ID" value="NZ_JBHUDG010000003.1"/>
</dbReference>
<keyword evidence="2" id="KW-0805">Transcription regulation</keyword>
<feature type="domain" description="RNA polymerase sigma factor 70 region 4 type 2" evidence="6">
    <location>
        <begin position="124"/>
        <end position="175"/>
    </location>
</feature>
<comment type="similarity">
    <text evidence="1">Belongs to the sigma-70 factor family. ECF subfamily.</text>
</comment>
<evidence type="ECO:0000256" key="3">
    <source>
        <dbReference type="ARBA" id="ARBA00023082"/>
    </source>
</evidence>
<evidence type="ECO:0000259" key="6">
    <source>
        <dbReference type="Pfam" id="PF08281"/>
    </source>
</evidence>
<dbReference type="Pfam" id="PF08281">
    <property type="entry name" value="Sigma70_r4_2"/>
    <property type="match status" value="1"/>
</dbReference>
<dbReference type="InterPro" id="IPR007627">
    <property type="entry name" value="RNA_pol_sigma70_r2"/>
</dbReference>
<dbReference type="Gene3D" id="1.10.1740.10">
    <property type="match status" value="1"/>
</dbReference>
<evidence type="ECO:0000313" key="7">
    <source>
        <dbReference type="EMBL" id="MFD1629115.1"/>
    </source>
</evidence>
<dbReference type="SUPFAM" id="SSF88659">
    <property type="entry name" value="Sigma3 and sigma4 domains of RNA polymerase sigma factors"/>
    <property type="match status" value="1"/>
</dbReference>
<dbReference type="InterPro" id="IPR013324">
    <property type="entry name" value="RNA_pol_sigma_r3/r4-like"/>
</dbReference>
<evidence type="ECO:0000313" key="8">
    <source>
        <dbReference type="Proteomes" id="UP001597118"/>
    </source>
</evidence>
<dbReference type="InterPro" id="IPR013249">
    <property type="entry name" value="RNA_pol_sigma70_r4_t2"/>
</dbReference>
<proteinExistence type="inferred from homology"/>
<dbReference type="InterPro" id="IPR036388">
    <property type="entry name" value="WH-like_DNA-bd_sf"/>
</dbReference>
<accession>A0ABW4I8S2</accession>
<dbReference type="InterPro" id="IPR013325">
    <property type="entry name" value="RNA_pol_sigma_r2"/>
</dbReference>
<keyword evidence="8" id="KW-1185">Reference proteome</keyword>
<dbReference type="EMBL" id="JBHUDG010000003">
    <property type="protein sequence ID" value="MFD1629115.1"/>
    <property type="molecule type" value="Genomic_DNA"/>
</dbReference>
<gene>
    <name evidence="7" type="ORF">ACFSAH_04455</name>
</gene>
<evidence type="ECO:0000256" key="2">
    <source>
        <dbReference type="ARBA" id="ARBA00023015"/>
    </source>
</evidence>
<sequence>MNQLKHIFGSVFKRRSADEHSFRIFVNTYQDKVFRLISLFVKDKHECEELVSDVFFSLWVKREELGEVDDLESYVFIMARNKAFNFLRKKKMEIADIDEVNIDLFYNTHTNPESIYINQETVAALNKAIDDLPNKTKMAFLLIRENGMKYKEAADILGVSVKTLEKQVAFAVSKLKEKLKK</sequence>
<evidence type="ECO:0000256" key="1">
    <source>
        <dbReference type="ARBA" id="ARBA00010641"/>
    </source>
</evidence>
<comment type="caution">
    <text evidence="7">The sequence shown here is derived from an EMBL/GenBank/DDBJ whole genome shotgun (WGS) entry which is preliminary data.</text>
</comment>
<reference evidence="8" key="1">
    <citation type="journal article" date="2019" name="Int. J. Syst. Evol. Microbiol.">
        <title>The Global Catalogue of Microorganisms (GCM) 10K type strain sequencing project: providing services to taxonomists for standard genome sequencing and annotation.</title>
        <authorList>
            <consortium name="The Broad Institute Genomics Platform"/>
            <consortium name="The Broad Institute Genome Sequencing Center for Infectious Disease"/>
            <person name="Wu L."/>
            <person name="Ma J."/>
        </authorList>
    </citation>
    <scope>NUCLEOTIDE SEQUENCE [LARGE SCALE GENOMIC DNA]</scope>
    <source>
        <strain evidence="8">CCUG 53762</strain>
    </source>
</reference>
<dbReference type="Gene3D" id="1.10.10.10">
    <property type="entry name" value="Winged helix-like DNA-binding domain superfamily/Winged helix DNA-binding domain"/>
    <property type="match status" value="1"/>
</dbReference>
<dbReference type="InterPro" id="IPR014284">
    <property type="entry name" value="RNA_pol_sigma-70_dom"/>
</dbReference>
<evidence type="ECO:0000256" key="4">
    <source>
        <dbReference type="ARBA" id="ARBA00023163"/>
    </source>
</evidence>
<dbReference type="CDD" id="cd06171">
    <property type="entry name" value="Sigma70_r4"/>
    <property type="match status" value="1"/>
</dbReference>
<dbReference type="SUPFAM" id="SSF88946">
    <property type="entry name" value="Sigma2 domain of RNA polymerase sigma factors"/>
    <property type="match status" value="1"/>
</dbReference>
<dbReference type="Proteomes" id="UP001597118">
    <property type="component" value="Unassembled WGS sequence"/>
</dbReference>
<dbReference type="PANTHER" id="PTHR43133">
    <property type="entry name" value="RNA POLYMERASE ECF-TYPE SIGMA FACTO"/>
    <property type="match status" value="1"/>
</dbReference>
<keyword evidence="4" id="KW-0804">Transcription</keyword>
<dbReference type="PANTHER" id="PTHR43133:SF46">
    <property type="entry name" value="RNA POLYMERASE SIGMA-70 FACTOR ECF SUBFAMILY"/>
    <property type="match status" value="1"/>
</dbReference>
<feature type="domain" description="RNA polymerase sigma-70 region 2" evidence="5">
    <location>
        <begin position="26"/>
        <end position="91"/>
    </location>
</feature>
<dbReference type="Pfam" id="PF04542">
    <property type="entry name" value="Sigma70_r2"/>
    <property type="match status" value="1"/>
</dbReference>
<dbReference type="InterPro" id="IPR039425">
    <property type="entry name" value="RNA_pol_sigma-70-like"/>
</dbReference>
<protein>
    <submittedName>
        <fullName evidence="7">RNA polymerase sigma factor</fullName>
    </submittedName>
</protein>
<organism evidence="7 8">
    <name type="scientific">Pseudopedobacter beijingensis</name>
    <dbReference type="NCBI Taxonomy" id="1207056"/>
    <lineage>
        <taxon>Bacteria</taxon>
        <taxon>Pseudomonadati</taxon>
        <taxon>Bacteroidota</taxon>
        <taxon>Sphingobacteriia</taxon>
        <taxon>Sphingobacteriales</taxon>
        <taxon>Sphingobacteriaceae</taxon>
        <taxon>Pseudopedobacter</taxon>
    </lineage>
</organism>
<keyword evidence="3" id="KW-0731">Sigma factor</keyword>
<name>A0ABW4I8S2_9SPHI</name>
<evidence type="ECO:0000259" key="5">
    <source>
        <dbReference type="Pfam" id="PF04542"/>
    </source>
</evidence>